<evidence type="ECO:0000256" key="4">
    <source>
        <dbReference type="ARBA" id="ARBA00022833"/>
    </source>
</evidence>
<gene>
    <name evidence="10" type="ORF">A1Q2_05828</name>
</gene>
<dbReference type="OrthoDB" id="10248475at2759"/>
<reference evidence="10 11" key="1">
    <citation type="journal article" date="2012" name="Eukaryot. Cell">
        <title>Genome sequence of the Trichosporon asahii environmental strain CBS 8904.</title>
        <authorList>
            <person name="Yang R.Y."/>
            <person name="Li H.T."/>
            <person name="Zhu H."/>
            <person name="Zhou G.P."/>
            <person name="Wang M."/>
            <person name="Wang L."/>
        </authorList>
    </citation>
    <scope>NUCLEOTIDE SEQUENCE [LARGE SCALE GENOMIC DNA]</scope>
    <source>
        <strain evidence="10 11">CBS 8904</strain>
    </source>
</reference>
<keyword evidence="11" id="KW-1185">Reference proteome</keyword>
<evidence type="ECO:0000313" key="10">
    <source>
        <dbReference type="EMBL" id="EKC99863.1"/>
    </source>
</evidence>
<feature type="binding site" evidence="7">
    <location>
        <position position="75"/>
    </location>
    <ligand>
        <name>Zn(2+)</name>
        <dbReference type="ChEBI" id="CHEBI:29105"/>
    </ligand>
</feature>
<dbReference type="SUPFAM" id="SSF53056">
    <property type="entry name" value="beta-carbonic anhydrase, cab"/>
    <property type="match status" value="2"/>
</dbReference>
<organism evidence="10 11">
    <name type="scientific">Trichosporon asahii var. asahii (strain CBS 8904)</name>
    <name type="common">Yeast</name>
    <dbReference type="NCBI Taxonomy" id="1220162"/>
    <lineage>
        <taxon>Eukaryota</taxon>
        <taxon>Fungi</taxon>
        <taxon>Dikarya</taxon>
        <taxon>Basidiomycota</taxon>
        <taxon>Agaricomycotina</taxon>
        <taxon>Tremellomycetes</taxon>
        <taxon>Trichosporonales</taxon>
        <taxon>Trichosporonaceae</taxon>
        <taxon>Trichosporon</taxon>
    </lineage>
</organism>
<dbReference type="GO" id="GO:0004089">
    <property type="term" value="F:carbonate dehydratase activity"/>
    <property type="evidence" value="ECO:0007669"/>
    <property type="project" value="UniProtKB-UniRule"/>
</dbReference>
<evidence type="ECO:0000256" key="8">
    <source>
        <dbReference type="RuleBase" id="RU003956"/>
    </source>
</evidence>
<feature type="binding site" evidence="7">
    <location>
        <position position="134"/>
    </location>
    <ligand>
        <name>Zn(2+)</name>
        <dbReference type="ChEBI" id="CHEBI:29105"/>
    </ligand>
</feature>
<dbReference type="PANTHER" id="PTHR11002">
    <property type="entry name" value="CARBONIC ANHYDRASE"/>
    <property type="match status" value="1"/>
</dbReference>
<feature type="chain" id="PRO_5003852868" description="Carbonic anhydrase" evidence="9">
    <location>
        <begin position="19"/>
        <end position="344"/>
    </location>
</feature>
<dbReference type="Proteomes" id="UP000006757">
    <property type="component" value="Unassembled WGS sequence"/>
</dbReference>
<dbReference type="InterPro" id="IPR015892">
    <property type="entry name" value="Carbonic_anhydrase_CS"/>
</dbReference>
<comment type="function">
    <text evidence="8">Reversible hydration of carbon dioxide.</text>
</comment>
<comment type="caution">
    <text evidence="10">The sequence shown here is derived from an EMBL/GenBank/DDBJ whole genome shotgun (WGS) entry which is preliminary data.</text>
</comment>
<dbReference type="EC" id="4.2.1.1" evidence="2 8"/>
<evidence type="ECO:0000256" key="9">
    <source>
        <dbReference type="SAM" id="SignalP"/>
    </source>
</evidence>
<evidence type="ECO:0000256" key="2">
    <source>
        <dbReference type="ARBA" id="ARBA00012925"/>
    </source>
</evidence>
<dbReference type="AlphaFoldDB" id="K1WE22"/>
<proteinExistence type="inferred from homology"/>
<dbReference type="GO" id="GO:0034599">
    <property type="term" value="P:cellular response to oxidative stress"/>
    <property type="evidence" value="ECO:0007669"/>
    <property type="project" value="TreeGrafter"/>
</dbReference>
<feature type="signal peptide" evidence="9">
    <location>
        <begin position="1"/>
        <end position="18"/>
    </location>
</feature>
<dbReference type="GO" id="GO:0071244">
    <property type="term" value="P:cellular response to carbon dioxide"/>
    <property type="evidence" value="ECO:0007669"/>
    <property type="project" value="TreeGrafter"/>
</dbReference>
<keyword evidence="5 8" id="KW-0456">Lyase</keyword>
<accession>K1WE22</accession>
<evidence type="ECO:0000313" key="11">
    <source>
        <dbReference type="Proteomes" id="UP000006757"/>
    </source>
</evidence>
<dbReference type="InParanoid" id="K1WE22"/>
<dbReference type="STRING" id="1220162.K1WE22"/>
<evidence type="ECO:0000256" key="1">
    <source>
        <dbReference type="ARBA" id="ARBA00006217"/>
    </source>
</evidence>
<comment type="similarity">
    <text evidence="1 8">Belongs to the beta-class carbonic anhydrase family.</text>
</comment>
<dbReference type="PANTHER" id="PTHR11002:SF76">
    <property type="entry name" value="CARBONIC ANHYDRASE"/>
    <property type="match status" value="1"/>
</dbReference>
<name>K1WE22_TRIAC</name>
<feature type="binding site" evidence="7">
    <location>
        <position position="77"/>
    </location>
    <ligand>
        <name>Zn(2+)</name>
        <dbReference type="ChEBI" id="CHEBI:29105"/>
    </ligand>
</feature>
<keyword evidence="3 7" id="KW-0479">Metal-binding</keyword>
<dbReference type="eggNOG" id="KOG1578">
    <property type="taxonomic scope" value="Eukaryota"/>
</dbReference>
<dbReference type="HOGENOM" id="CLU_053879_3_2_1"/>
<dbReference type="Gene3D" id="3.40.1050.10">
    <property type="entry name" value="Carbonic anhydrase"/>
    <property type="match status" value="1"/>
</dbReference>
<evidence type="ECO:0000256" key="6">
    <source>
        <dbReference type="ARBA" id="ARBA00048348"/>
    </source>
</evidence>
<protein>
    <recommendedName>
        <fullName evidence="2 8">Carbonic anhydrase</fullName>
        <ecNumber evidence="2 8">4.2.1.1</ecNumber>
    </recommendedName>
    <alternativeName>
        <fullName evidence="8">Carbonate dehydratase</fullName>
    </alternativeName>
</protein>
<dbReference type="SMART" id="SM00947">
    <property type="entry name" value="Pro_CA"/>
    <property type="match status" value="1"/>
</dbReference>
<dbReference type="InterPro" id="IPR036874">
    <property type="entry name" value="Carbonic_anhydrase_sf"/>
</dbReference>
<evidence type="ECO:0000256" key="3">
    <source>
        <dbReference type="ARBA" id="ARBA00022723"/>
    </source>
</evidence>
<dbReference type="GO" id="GO:0015976">
    <property type="term" value="P:carbon utilization"/>
    <property type="evidence" value="ECO:0007669"/>
    <property type="project" value="InterPro"/>
</dbReference>
<sequence>MFGITAAAIAAFSAVASAAPAATSAAANSSDTEFPELAHFFSNNSQWANAKAKEDPSFFPTLNASQHPGIVWVGCSDSRVPESVITHQNPGSIFTLRNIANQIHADDWSAQAVVEYALGHLNVSHVVIVGHTNCGGAAAAFAAPNPDANKTEGAGGANSCPNGTAAAGGTHGRGDGKDGNDSKCPCFTPDQVEPGTEPGLDQFLAPLIKLRWSLPENATAADLIIANVKQSVDVMASTNAVQNQWVQNKRVCVHGWLYDVGTGLLKDLGFSRCNVSRSTEKIPSNPKLLWEPGRSLFFGQSLGTGSPPASTGLAALMPYNEEGVMSSQSQPFDPLVTRHLLPNL</sequence>
<evidence type="ECO:0000256" key="7">
    <source>
        <dbReference type="PIRSR" id="PIRSR601765-1"/>
    </source>
</evidence>
<dbReference type="EMBL" id="AMBO01000358">
    <property type="protein sequence ID" value="EKC99863.1"/>
    <property type="molecule type" value="Genomic_DNA"/>
</dbReference>
<dbReference type="PROSITE" id="PS00705">
    <property type="entry name" value="PROK_CO2_ANHYDRASE_2"/>
    <property type="match status" value="1"/>
</dbReference>
<dbReference type="Pfam" id="PF00484">
    <property type="entry name" value="Pro_CA"/>
    <property type="match status" value="1"/>
</dbReference>
<keyword evidence="4 7" id="KW-0862">Zinc</keyword>
<comment type="catalytic activity">
    <reaction evidence="6 8">
        <text>hydrogencarbonate + H(+) = CO2 + H2O</text>
        <dbReference type="Rhea" id="RHEA:10748"/>
        <dbReference type="ChEBI" id="CHEBI:15377"/>
        <dbReference type="ChEBI" id="CHEBI:15378"/>
        <dbReference type="ChEBI" id="CHEBI:16526"/>
        <dbReference type="ChEBI" id="CHEBI:17544"/>
        <dbReference type="EC" id="4.2.1.1"/>
    </reaction>
</comment>
<dbReference type="GO" id="GO:0008270">
    <property type="term" value="F:zinc ion binding"/>
    <property type="evidence" value="ECO:0007669"/>
    <property type="project" value="UniProtKB-UniRule"/>
</dbReference>
<dbReference type="InterPro" id="IPR001765">
    <property type="entry name" value="Carbonic_anhydrase"/>
</dbReference>
<evidence type="ECO:0000256" key="5">
    <source>
        <dbReference type="ARBA" id="ARBA00023239"/>
    </source>
</evidence>
<keyword evidence="9" id="KW-0732">Signal</keyword>
<comment type="cofactor">
    <cofactor evidence="7">
        <name>Zn(2+)</name>
        <dbReference type="ChEBI" id="CHEBI:29105"/>
    </cofactor>
    <text evidence="7">Binds 1 zinc ion per subunit.</text>
</comment>
<feature type="binding site" evidence="7">
    <location>
        <position position="131"/>
    </location>
    <ligand>
        <name>Zn(2+)</name>
        <dbReference type="ChEBI" id="CHEBI:29105"/>
    </ligand>
</feature>